<evidence type="ECO:0000313" key="2">
    <source>
        <dbReference type="EMBL" id="TGO32896.1"/>
    </source>
</evidence>
<dbReference type="AlphaFoldDB" id="A0A4Z1G7I9"/>
<comment type="caution">
    <text evidence="2">The sequence shown here is derived from an EMBL/GenBank/DDBJ whole genome shotgun (WGS) entry which is preliminary data.</text>
</comment>
<keyword evidence="1" id="KW-0472">Membrane</keyword>
<feature type="transmembrane region" description="Helical" evidence="1">
    <location>
        <begin position="326"/>
        <end position="347"/>
    </location>
</feature>
<sequence length="391" mass="43088">MLRLALRRSEGIVPPSIFSFYPLVAAISPVKSPLTSDFLLFIVISFHSKRRSQEIMSNDLSSSDPVNPPTVPQRSAAIVNLDGRWALYHETIYSPDIPETSYYLLELGTGITTKLPKSAESAPPGSTLTNFIWADGITLLCQAQMNQKTHFFTLKGPHFAWWPGPVSAGRVDTSLTILKALYAVESDTRRKTYVAIAVSGIGAGTTSARSSVSEFDVPEHSSRLGGQVLRFLVFRIQMESPHINIESFSGDILQKTDLKYVPFPTRVSMGPRNFDISRAGLALVAQTEEQSQAQHNGISDVYFIPFDQLPTLRSSKELNPIKMETIGITGSASVPVLSLGVLSWLAFFKRNDNPTGRGETFVFKVNITCFITEWIISPNGSLNLHTKFVCA</sequence>
<dbReference type="EMBL" id="PQXK01000281">
    <property type="protein sequence ID" value="TGO32896.1"/>
    <property type="molecule type" value="Genomic_DNA"/>
</dbReference>
<name>A0A4Z1G7I9_9HELO</name>
<accession>A0A4Z1G7I9</accession>
<evidence type="ECO:0000313" key="3">
    <source>
        <dbReference type="Proteomes" id="UP000297814"/>
    </source>
</evidence>
<organism evidence="2 3">
    <name type="scientific">Botrytis hyacinthi</name>
    <dbReference type="NCBI Taxonomy" id="278943"/>
    <lineage>
        <taxon>Eukaryota</taxon>
        <taxon>Fungi</taxon>
        <taxon>Dikarya</taxon>
        <taxon>Ascomycota</taxon>
        <taxon>Pezizomycotina</taxon>
        <taxon>Leotiomycetes</taxon>
        <taxon>Helotiales</taxon>
        <taxon>Sclerotiniaceae</taxon>
        <taxon>Botrytis</taxon>
    </lineage>
</organism>
<dbReference type="Proteomes" id="UP000297814">
    <property type="component" value="Unassembled WGS sequence"/>
</dbReference>
<reference evidence="2 3" key="1">
    <citation type="submission" date="2017-12" db="EMBL/GenBank/DDBJ databases">
        <title>Comparative genomics of Botrytis spp.</title>
        <authorList>
            <person name="Valero-Jimenez C.A."/>
            <person name="Tapia P."/>
            <person name="Veloso J."/>
            <person name="Silva-Moreno E."/>
            <person name="Staats M."/>
            <person name="Valdes J.H."/>
            <person name="Van Kan J.A.L."/>
        </authorList>
    </citation>
    <scope>NUCLEOTIDE SEQUENCE [LARGE SCALE GENOMIC DNA]</scope>
    <source>
        <strain evidence="2 3">Bh0001</strain>
    </source>
</reference>
<keyword evidence="3" id="KW-1185">Reference proteome</keyword>
<keyword evidence="1" id="KW-0812">Transmembrane</keyword>
<gene>
    <name evidence="2" type="ORF">BHYA_0281g00010</name>
</gene>
<protein>
    <submittedName>
        <fullName evidence="2">Uncharacterized protein</fullName>
    </submittedName>
</protein>
<evidence type="ECO:0000256" key="1">
    <source>
        <dbReference type="SAM" id="Phobius"/>
    </source>
</evidence>
<proteinExistence type="predicted"/>
<keyword evidence="1" id="KW-1133">Transmembrane helix</keyword>